<evidence type="ECO:0000313" key="2">
    <source>
        <dbReference type="Proteomes" id="UP000028524"/>
    </source>
</evidence>
<dbReference type="InParanoid" id="A0A084QX73"/>
<dbReference type="EMBL" id="KL659821">
    <property type="protein sequence ID" value="KFA68558.1"/>
    <property type="molecule type" value="Genomic_DNA"/>
</dbReference>
<dbReference type="Proteomes" id="UP000028524">
    <property type="component" value="Unassembled WGS sequence"/>
</dbReference>
<proteinExistence type="predicted"/>
<dbReference type="AlphaFoldDB" id="A0A084QX73"/>
<gene>
    <name evidence="1" type="ORF">S40285_10832</name>
</gene>
<organism evidence="1 2">
    <name type="scientific">Stachybotrys chlorohalonatus (strain IBT 40285)</name>
    <dbReference type="NCBI Taxonomy" id="1283841"/>
    <lineage>
        <taxon>Eukaryota</taxon>
        <taxon>Fungi</taxon>
        <taxon>Dikarya</taxon>
        <taxon>Ascomycota</taxon>
        <taxon>Pezizomycotina</taxon>
        <taxon>Sordariomycetes</taxon>
        <taxon>Hypocreomycetidae</taxon>
        <taxon>Hypocreales</taxon>
        <taxon>Stachybotryaceae</taxon>
        <taxon>Stachybotrys</taxon>
    </lineage>
</organism>
<evidence type="ECO:0000313" key="1">
    <source>
        <dbReference type="EMBL" id="KFA68558.1"/>
    </source>
</evidence>
<name>A0A084QX73_STAC4</name>
<keyword evidence="2" id="KW-1185">Reference proteome</keyword>
<accession>A0A084QX73</accession>
<protein>
    <submittedName>
        <fullName evidence="1">Uncharacterized protein</fullName>
    </submittedName>
</protein>
<dbReference type="HOGENOM" id="CLU_2832864_0_0_1"/>
<reference evidence="1 2" key="1">
    <citation type="journal article" date="2014" name="BMC Genomics">
        <title>Comparative genome sequencing reveals chemotype-specific gene clusters in the toxigenic black mold Stachybotrys.</title>
        <authorList>
            <person name="Semeiks J."/>
            <person name="Borek D."/>
            <person name="Otwinowski Z."/>
            <person name="Grishin N.V."/>
        </authorList>
    </citation>
    <scope>NUCLEOTIDE SEQUENCE [LARGE SCALE GENOMIC DNA]</scope>
    <source>
        <strain evidence="1 2">IBT 40285</strain>
    </source>
</reference>
<sequence length="66" mass="7380">MILKRKAPYLEATEGTMAAEEETTIEVEEVAGKNKGTYHQINNMNRITKSQRGRELISSMALLLGL</sequence>